<dbReference type="InterPro" id="IPR044769">
    <property type="entry name" value="PIKfyve_PIPKc"/>
</dbReference>
<dbReference type="InterPro" id="IPR027484">
    <property type="entry name" value="PInositol-4-P-5-kinase_N"/>
</dbReference>
<dbReference type="SUPFAM" id="SSF56104">
    <property type="entry name" value="SAICAR synthase-like"/>
    <property type="match status" value="1"/>
</dbReference>
<dbReference type="Gene3D" id="3.30.810.10">
    <property type="entry name" value="2-Layer Sandwich"/>
    <property type="match status" value="1"/>
</dbReference>
<evidence type="ECO:0000256" key="5">
    <source>
        <dbReference type="ARBA" id="ARBA00022840"/>
    </source>
</evidence>
<feature type="compositionally biased region" description="Polar residues" evidence="9">
    <location>
        <begin position="38"/>
        <end position="50"/>
    </location>
</feature>
<sequence>MCSDMDQRHHATTREAASELSDANGDHRSPHGADHLGGQTQAGDTKSNASYHRHNGLSRHPSASSVDDRSVKSGDDSDGADSTNGRSSNTEVSRLESDTIWIPPEAADKEDEAQSLGTSIAYDDDDDDYGDGIKWGQSSFPSPGKQHDTGTSNHREEREKAMLEAMNGQLKILVSRFLASAGISSSQGEGGDSWLDIITSLSWEAALLIKPDGSMGKEMDPGSYIKVKCVASGTRRQSEVIKGLVFKKNAAHKHMPTSCHNPRLLLLKGVLGHSDVGLSSFNSMGQEKDHLERAISKMMEICSPNVVMVEKTVSRNIQELLLKEGVTLILDLKLNRLQRIARCTGSPIISFPEVLDKPKLKQCDYFHIEKFVEEHNNASEGGKMPSKTLMFLEGFPRPLGCTILLRGANSEELKKVKQVMHFTVFAAYHLILETSFFEDQRVFLNDKNITKESSVSATEGPSTSAYDVAALGGVVPSFPPHDDSPALRLFHATSNSYADVNKSLGSPRNVDALGPITSSSSNDFEDSPSIRYDLSAAENAERLTSPVQGPLRKLFVDMLRHQNIYLPITSLQETNAYQKEVRDESSQETVSNGFHRPKIEDTVVSSENGESPNDAQKQEITRAIMPTGSSASDKNGESPVTVGNGEHDDTSIVIKEKYADDDQADDALDSHSILILMSSQCTEKQAICEQSHLTRIKYYGNFDVSLGRYLQDILQNQNLSCSSCGEPPESHVYSYTHRNGNLTVLVKRLVPQHHLPGESEGKIWMWTRCSRCDHERGISKPTPRVLISAEARNLSFGKFLELSFSSHSAARRLSICGHLVNRDCLRFFGLGSKVAMFRYSSVEIYKTCKPQPTLHFLNPTRHDWFEGQRRTVHAKGMALFSEVSRFIQNLKNEHPDAIALATSCGLALPVKDFPELEELLINEKTNFEDSVGMASENGRPSSSVHELLSINWFYQDLLLELYIWDCRLHQLFYCKSIRLEGIANCKRPADTVGEISSDNIDNHSGNTAAPLLDENLEAGHSEPSCKVGSKDEECSIDHGQMELDSTKETPKVPRFEMFNDKEVQVNVAVAYPRPLEQEACSTPQQFRYPYWDDRESWIWNSISESQLAYRNDIQAGFLDKFELINNYTPHYLSPLFEQHDEVNSPRFAVGPGSNILCIMEDEISSIIARALAISDERRQPIEFIFENGLENSKGEYTKTMEKSYSFMSESAFSSSPWSSTDSEASLSSLSSFASDDFSGYDSSSLLSSLHPEMTVNGKITLRGKYSVTSIYDNQFYALRKKCCPSELAYITSLSRCKKWNAQGGKSKAYFAKTMDDRFIIKQIKKAEFESFIKFAPEYFKHVYHSLDTGSQTCLAKILGIYQVKQIRHGKEVKTDLMVMENLLFGHNISRVYDLKGATFSRRVADSNDHDTVYLDQNYVDDMGVSPIYIGGRTKHLLQRAIWNDTSFLTSVNVMDYSLLVGVDKETHELVFGIIDYLRQYTWDKQLETWVKTSLVVPKNVSPTVVSPKEYKKRFRKFMAKYFLTVPDTWSPDNSARPCKSFGHSDNKMAEVQNGDSLLQHPNEAEPLA</sequence>
<dbReference type="InterPro" id="IPR027409">
    <property type="entry name" value="GroEL-like_apical_dom_sf"/>
</dbReference>
<dbReference type="SMART" id="SM00330">
    <property type="entry name" value="PIPKc"/>
    <property type="match status" value="1"/>
</dbReference>
<evidence type="ECO:0000256" key="2">
    <source>
        <dbReference type="ARBA" id="ARBA00022679"/>
    </source>
</evidence>
<dbReference type="EC" id="2.7.1.150" evidence="1"/>
<dbReference type="SUPFAM" id="SSF52029">
    <property type="entry name" value="GroEL apical domain-like"/>
    <property type="match status" value="1"/>
</dbReference>
<keyword evidence="5 8" id="KW-0067">ATP-binding</keyword>
<feature type="compositionally biased region" description="Basic and acidic residues" evidence="9">
    <location>
        <begin position="145"/>
        <end position="157"/>
    </location>
</feature>
<feature type="compositionally biased region" description="Basic and acidic residues" evidence="9">
    <location>
        <begin position="24"/>
        <end position="34"/>
    </location>
</feature>
<dbReference type="SUPFAM" id="SSF54849">
    <property type="entry name" value="GroEL-intermediate domain like"/>
    <property type="match status" value="1"/>
</dbReference>
<keyword evidence="3 8" id="KW-0547">Nucleotide-binding</keyword>
<dbReference type="InterPro" id="IPR002498">
    <property type="entry name" value="PInositol-4-P-4/5-kinase_core"/>
</dbReference>
<evidence type="ECO:0000259" key="10">
    <source>
        <dbReference type="PROSITE" id="PS51455"/>
    </source>
</evidence>
<organism evidence="11 12">
    <name type="scientific">Paspalum notatum var. saurae</name>
    <dbReference type="NCBI Taxonomy" id="547442"/>
    <lineage>
        <taxon>Eukaryota</taxon>
        <taxon>Viridiplantae</taxon>
        <taxon>Streptophyta</taxon>
        <taxon>Embryophyta</taxon>
        <taxon>Tracheophyta</taxon>
        <taxon>Spermatophyta</taxon>
        <taxon>Magnoliopsida</taxon>
        <taxon>Liliopsida</taxon>
        <taxon>Poales</taxon>
        <taxon>Poaceae</taxon>
        <taxon>PACMAD clade</taxon>
        <taxon>Panicoideae</taxon>
        <taxon>Andropogonodae</taxon>
        <taxon>Paspaleae</taxon>
        <taxon>Paspalinae</taxon>
        <taxon>Paspalum</taxon>
    </lineage>
</organism>
<dbReference type="InterPro" id="IPR027410">
    <property type="entry name" value="TCP-1-like_intermed_sf"/>
</dbReference>
<accession>A0AAQ3XD71</accession>
<dbReference type="GO" id="GO:0010008">
    <property type="term" value="C:endosome membrane"/>
    <property type="evidence" value="ECO:0007669"/>
    <property type="project" value="TreeGrafter"/>
</dbReference>
<reference evidence="11 12" key="1">
    <citation type="submission" date="2024-02" db="EMBL/GenBank/DDBJ databases">
        <title>High-quality chromosome-scale genome assembly of Pensacola bahiagrass (Paspalum notatum Flugge var. saurae).</title>
        <authorList>
            <person name="Vega J.M."/>
            <person name="Podio M."/>
            <person name="Orjuela J."/>
            <person name="Siena L.A."/>
            <person name="Pessino S.C."/>
            <person name="Combes M.C."/>
            <person name="Mariac C."/>
            <person name="Albertini E."/>
            <person name="Pupilli F."/>
            <person name="Ortiz J.P.A."/>
            <person name="Leblanc O."/>
        </authorList>
    </citation>
    <scope>NUCLEOTIDE SEQUENCE [LARGE SCALE GENOMIC DNA]</scope>
    <source>
        <strain evidence="11">R1</strain>
        <tissue evidence="11">Leaf</tissue>
    </source>
</reference>
<feature type="region of interest" description="Disordered" evidence="9">
    <location>
        <begin position="1"/>
        <end position="157"/>
    </location>
</feature>
<keyword evidence="12" id="KW-1185">Reference proteome</keyword>
<dbReference type="Gene3D" id="3.30.800.10">
    <property type="entry name" value="Phosphatidylinositol Phosphate Kinase II Beta"/>
    <property type="match status" value="1"/>
</dbReference>
<feature type="compositionally biased region" description="Polar residues" evidence="9">
    <location>
        <begin position="80"/>
        <end position="92"/>
    </location>
</feature>
<evidence type="ECO:0000256" key="9">
    <source>
        <dbReference type="SAM" id="MobiDB-lite"/>
    </source>
</evidence>
<evidence type="ECO:0000256" key="4">
    <source>
        <dbReference type="ARBA" id="ARBA00022777"/>
    </source>
</evidence>
<dbReference type="Proteomes" id="UP001341281">
    <property type="component" value="Chromosome 09"/>
</dbReference>
<dbReference type="PANTHER" id="PTHR45748">
    <property type="entry name" value="1-PHOSPHATIDYLINOSITOL 3-PHOSPHATE 5-KINASE-RELATED"/>
    <property type="match status" value="1"/>
</dbReference>
<gene>
    <name evidence="11" type="ORF">U9M48_041304</name>
</gene>
<keyword evidence="4 8" id="KW-0418">Kinase</keyword>
<comment type="subunit">
    <text evidence="6">Component of the PI(3,5)P2 regulatory complex at least composed of ATG18, SAC/FIG4, FAB1 and VAC14.</text>
</comment>
<dbReference type="FunFam" id="3.30.800.10:FF:000007">
    <property type="entry name" value="Putative 1-phosphatidylinositol-4-phosphate 5-kinase/ zinc ion binding family"/>
    <property type="match status" value="1"/>
</dbReference>
<evidence type="ECO:0000313" key="11">
    <source>
        <dbReference type="EMBL" id="WVZ95556.1"/>
    </source>
</evidence>
<dbReference type="Pfam" id="PF01504">
    <property type="entry name" value="PIP5K"/>
    <property type="match status" value="2"/>
</dbReference>
<dbReference type="CDD" id="cd03334">
    <property type="entry name" value="Fab1_TCP"/>
    <property type="match status" value="1"/>
</dbReference>
<dbReference type="PROSITE" id="PS51455">
    <property type="entry name" value="PIPK"/>
    <property type="match status" value="1"/>
</dbReference>
<dbReference type="FunFam" id="3.50.7.10:FF:000007">
    <property type="entry name" value="1-phosphatidylinositol 3-phosphate 5-kinase isoform X1"/>
    <property type="match status" value="1"/>
</dbReference>
<feature type="region of interest" description="Disordered" evidence="9">
    <location>
        <begin position="1533"/>
        <end position="1568"/>
    </location>
</feature>
<feature type="region of interest" description="Disordered" evidence="9">
    <location>
        <begin position="625"/>
        <end position="647"/>
    </location>
</feature>
<proteinExistence type="predicted"/>
<evidence type="ECO:0000256" key="3">
    <source>
        <dbReference type="ARBA" id="ARBA00022741"/>
    </source>
</evidence>
<dbReference type="CDD" id="cd17300">
    <property type="entry name" value="PIPKc_PIKfyve"/>
    <property type="match status" value="1"/>
</dbReference>
<name>A0AAQ3XD71_PASNO</name>
<feature type="domain" description="PIPK" evidence="10">
    <location>
        <begin position="1200"/>
        <end position="1522"/>
    </location>
</feature>
<protein>
    <recommendedName>
        <fullName evidence="1">1-phosphatidylinositol-3-phosphate 5-kinase</fullName>
        <ecNumber evidence="1">2.7.1.150</ecNumber>
    </recommendedName>
    <alternativeName>
        <fullName evidence="7">Phosphatidylinositol 3-phosphate 5-kinase type III</fullName>
    </alternativeName>
</protein>
<feature type="compositionally biased region" description="Basic and acidic residues" evidence="9">
    <location>
        <begin position="66"/>
        <end position="75"/>
    </location>
</feature>
<dbReference type="GO" id="GO:0000285">
    <property type="term" value="F:1-phosphatidylinositol-3-phosphate 5-kinase activity"/>
    <property type="evidence" value="ECO:0007669"/>
    <property type="project" value="UniProtKB-EC"/>
</dbReference>
<feature type="compositionally biased region" description="Basic and acidic residues" evidence="9">
    <location>
        <begin position="1"/>
        <end position="17"/>
    </location>
</feature>
<dbReference type="EMBL" id="CP144753">
    <property type="protein sequence ID" value="WVZ95556.1"/>
    <property type="molecule type" value="Genomic_DNA"/>
</dbReference>
<dbReference type="Gene3D" id="3.50.7.10">
    <property type="entry name" value="GroEL"/>
    <property type="match status" value="1"/>
</dbReference>
<dbReference type="InterPro" id="IPR027483">
    <property type="entry name" value="PInositol-4-P-4/5-kinase_C_sf"/>
</dbReference>
<dbReference type="InterPro" id="IPR002423">
    <property type="entry name" value="Cpn60/GroEL/TCP-1"/>
</dbReference>
<dbReference type="GO" id="GO:0005524">
    <property type="term" value="F:ATP binding"/>
    <property type="evidence" value="ECO:0007669"/>
    <property type="project" value="UniProtKB-UniRule"/>
</dbReference>
<evidence type="ECO:0000256" key="1">
    <source>
        <dbReference type="ARBA" id="ARBA00012009"/>
    </source>
</evidence>
<dbReference type="GO" id="GO:0046854">
    <property type="term" value="P:phosphatidylinositol phosphate biosynthetic process"/>
    <property type="evidence" value="ECO:0007669"/>
    <property type="project" value="TreeGrafter"/>
</dbReference>
<evidence type="ECO:0000313" key="12">
    <source>
        <dbReference type="Proteomes" id="UP001341281"/>
    </source>
</evidence>
<dbReference type="PANTHER" id="PTHR45748:SF5">
    <property type="entry name" value="1-PHOSPHATIDYLINOSITOL-3-PHOSPHATE 5-KINASE"/>
    <property type="match status" value="1"/>
</dbReference>
<dbReference type="Pfam" id="PF00118">
    <property type="entry name" value="Cpn60_TCP1"/>
    <property type="match status" value="1"/>
</dbReference>
<dbReference type="FunFam" id="3.30.810.10:FF:000001">
    <property type="entry name" value="1-phosphatidylinositol 3-phosphate 5-kinase FAB1"/>
    <property type="match status" value="1"/>
</dbReference>
<evidence type="ECO:0000256" key="6">
    <source>
        <dbReference type="ARBA" id="ARBA00023464"/>
    </source>
</evidence>
<evidence type="ECO:0000256" key="7">
    <source>
        <dbReference type="ARBA" id="ARBA00077223"/>
    </source>
</evidence>
<keyword evidence="2 8" id="KW-0808">Transferase</keyword>
<evidence type="ECO:0000256" key="8">
    <source>
        <dbReference type="PROSITE-ProRule" id="PRU00781"/>
    </source>
</evidence>